<evidence type="ECO:0000259" key="2">
    <source>
        <dbReference type="Pfam" id="PF24883"/>
    </source>
</evidence>
<dbReference type="GeneID" id="69021455"/>
<accession>A0A8H4CEZ7</accession>
<evidence type="ECO:0000313" key="3">
    <source>
        <dbReference type="EMBL" id="KAF3802634.1"/>
    </source>
</evidence>
<protein>
    <recommendedName>
        <fullName evidence="2">Nephrocystin 3-like N-terminal domain-containing protein</fullName>
    </recommendedName>
</protein>
<evidence type="ECO:0000256" key="1">
    <source>
        <dbReference type="ARBA" id="ARBA00022737"/>
    </source>
</evidence>
<dbReference type="SUPFAM" id="SSF52540">
    <property type="entry name" value="P-loop containing nucleoside triphosphate hydrolases"/>
    <property type="match status" value="1"/>
</dbReference>
<dbReference type="Pfam" id="PF24883">
    <property type="entry name" value="NPHP3_N"/>
    <property type="match status" value="1"/>
</dbReference>
<dbReference type="PANTHER" id="PTHR10039">
    <property type="entry name" value="AMELOGENIN"/>
    <property type="match status" value="1"/>
</dbReference>
<feature type="domain" description="Nephrocystin 3-like N-terminal" evidence="2">
    <location>
        <begin position="240"/>
        <end position="416"/>
    </location>
</feature>
<dbReference type="Gene3D" id="3.40.50.300">
    <property type="entry name" value="P-loop containing nucleotide triphosphate hydrolases"/>
    <property type="match status" value="1"/>
</dbReference>
<evidence type="ECO:0000313" key="4">
    <source>
        <dbReference type="Proteomes" id="UP000613401"/>
    </source>
</evidence>
<dbReference type="EMBL" id="WVTB01000062">
    <property type="protein sequence ID" value="KAF3802634.1"/>
    <property type="molecule type" value="Genomic_DNA"/>
</dbReference>
<dbReference type="AlphaFoldDB" id="A0A8H4CEZ7"/>
<keyword evidence="4" id="KW-1185">Reference proteome</keyword>
<dbReference type="RefSeq" id="XP_045261793.1">
    <property type="nucleotide sequence ID" value="XM_045414179.1"/>
</dbReference>
<name>A0A8H4CEZ7_COLGL</name>
<comment type="caution">
    <text evidence="3">The sequence shown here is derived from an EMBL/GenBank/DDBJ whole genome shotgun (WGS) entry which is preliminary data.</text>
</comment>
<dbReference type="PANTHER" id="PTHR10039:SF5">
    <property type="entry name" value="NACHT DOMAIN-CONTAINING PROTEIN"/>
    <property type="match status" value="1"/>
</dbReference>
<keyword evidence="1" id="KW-0677">Repeat</keyword>
<gene>
    <name evidence="3" type="ORF">GCG54_00014341</name>
</gene>
<dbReference type="InterPro" id="IPR056884">
    <property type="entry name" value="NPHP3-like_N"/>
</dbReference>
<proteinExistence type="predicted"/>
<dbReference type="Proteomes" id="UP000613401">
    <property type="component" value="Unassembled WGS sequence"/>
</dbReference>
<reference evidence="3" key="1">
    <citation type="journal article" date="2020" name="Phytopathology">
        <title>Genome sequence and comparative analysis of Colletotrichum gloeosporioides isolated from Liriodendron leaves.</title>
        <authorList>
            <person name="Fu F.F."/>
            <person name="Hao Z."/>
            <person name="Wang P."/>
            <person name="Lu Y."/>
            <person name="Xue L.J."/>
            <person name="Wei G."/>
            <person name="Tian Y."/>
            <person name="Baishi H."/>
            <person name="Xu H."/>
            <person name="Shi J."/>
            <person name="Cheng T."/>
            <person name="Wang G."/>
            <person name="Yi Y."/>
            <person name="Chen J."/>
        </authorList>
    </citation>
    <scope>NUCLEOTIDE SEQUENCE</scope>
    <source>
        <strain evidence="3">Lc1</strain>
    </source>
</reference>
<sequence length="933" mass="107582">MAESLAALGVASNIVQFVELGFNITKAVIETYRSTDINGLAERNVDLVAMTFSLKDRCTLLQDDAAAKADPITMGLLKRCIKVANELLSELEGLKMSAADRHRSLAKFIVSVKAYWKKSKIEDLAARITDIRKEMFRRLEPLLHDHRKSLSEAMRSLGEASTASNNATEKRLDSIARDLERLLDSNSQGTSSEDFGVFANQLSKFADEAKHRGNIRTILKSLHFAQIKERQNEIPQAHRNTFQWIFDESSSAGFKSWFQCPSEGVFWVTGKPGSGKSTLMKFILGHQTTKDLAKAWAGSKPLILTSHFFWSVGNKIQKSQEGLLRTLLFQIMVQCPELIPEVCRERYSDPFRSLESWSLEELSQIFERIQHVRSLPNRILLLVDGLDEYNGEPRELTKFLGAIAKSPDIKVCCASRPWPDFLEAFGRSRWTLEIHNLTQNDIVRYVEDNLSNDATFRALRHAQKDESQDLVQAICDKAEGVFFWVSLVIKSLLRGLQNHDDFDILHKRLAEFPSDLQPFSQRMLDSIEDVYVDDAFWAFTILLSAKTSLPVRLFRHMSQMKELEKSKWIESKFSQPRIFATKGTKTGFEEAHLSLADVGPRWLQPQTQVLLSKCRDLVQAWSTGRQNEERIGFLHRTVFEFLLQSSSLRQYRLNIPIRQDCLFPMACLRDMDAYKDSAEKGDSFLRICHFFQELENDNLPFQPHLWNDMFDLHRMPPLFYGPYTSQLVGQTVARFMLKLNASQEGTLTRSHFRNIWTGILARSVYVDVAEYAKVTQLDRIDIELLANILDLYEETLVNSRDEFEHVWTKFVHSISKWEYSAPFAARRRTLNLEPERSPPKNAIHACKMFVERGAPRYLKSELANKYRVEVRPDDFSEERDFDVIYRLRACRRFEEAEVDELMNLFPSERLPQKAFTGLGQFWGWLTMKPANKA</sequence>
<organism evidence="3 4">
    <name type="scientific">Colletotrichum gloeosporioides</name>
    <name type="common">Anthracnose fungus</name>
    <name type="synonym">Glomerella cingulata</name>
    <dbReference type="NCBI Taxonomy" id="474922"/>
    <lineage>
        <taxon>Eukaryota</taxon>
        <taxon>Fungi</taxon>
        <taxon>Dikarya</taxon>
        <taxon>Ascomycota</taxon>
        <taxon>Pezizomycotina</taxon>
        <taxon>Sordariomycetes</taxon>
        <taxon>Hypocreomycetidae</taxon>
        <taxon>Glomerellales</taxon>
        <taxon>Glomerellaceae</taxon>
        <taxon>Colletotrichum</taxon>
        <taxon>Colletotrichum gloeosporioides species complex</taxon>
    </lineage>
</organism>
<dbReference type="InterPro" id="IPR027417">
    <property type="entry name" value="P-loop_NTPase"/>
</dbReference>
<reference evidence="3" key="2">
    <citation type="submission" date="2020-03" db="EMBL/GenBank/DDBJ databases">
        <authorList>
            <person name="Fu F.-F."/>
            <person name="Chen J."/>
        </authorList>
    </citation>
    <scope>NUCLEOTIDE SEQUENCE</scope>
    <source>
        <strain evidence="3">Lc1</strain>
    </source>
</reference>